<feature type="signal peptide" evidence="1">
    <location>
        <begin position="1"/>
        <end position="31"/>
    </location>
</feature>
<keyword evidence="4" id="KW-1185">Reference proteome</keyword>
<feature type="domain" description="SCP" evidence="2">
    <location>
        <begin position="251"/>
        <end position="363"/>
    </location>
</feature>
<feature type="chain" id="PRO_5018751216" evidence="1">
    <location>
        <begin position="32"/>
        <end position="373"/>
    </location>
</feature>
<evidence type="ECO:0000256" key="1">
    <source>
        <dbReference type="SAM" id="SignalP"/>
    </source>
</evidence>
<dbReference type="InterPro" id="IPR014044">
    <property type="entry name" value="CAP_dom"/>
</dbReference>
<name>A0A3R8J4Z1_9LACO</name>
<gene>
    <name evidence="3" type="ORF">D1831_13875</name>
</gene>
<keyword evidence="1" id="KW-0732">Signal</keyword>
<dbReference type="SUPFAM" id="SSF55797">
    <property type="entry name" value="PR-1-like"/>
    <property type="match status" value="1"/>
</dbReference>
<accession>A0A3R8J4Z1</accession>
<comment type="caution">
    <text evidence="3">The sequence shown here is derived from an EMBL/GenBank/DDBJ whole genome shotgun (WGS) entry which is preliminary data.</text>
</comment>
<evidence type="ECO:0000259" key="2">
    <source>
        <dbReference type="Pfam" id="PF00188"/>
    </source>
</evidence>
<dbReference type="InterPro" id="IPR035940">
    <property type="entry name" value="CAP_sf"/>
</dbReference>
<evidence type="ECO:0000313" key="4">
    <source>
        <dbReference type="Proteomes" id="UP000283633"/>
    </source>
</evidence>
<sequence>MLMTNKLLKLGLTSFISLGILGMGYPQNAQASATYKRTKTVKTGKAAYYSTSNASTVQFKGSSKKLRLKANHKLNSYKKSTWTRTKKTTVAKHGKKYLYYYVTSAKDGVTGWVWSHYLKHGKNYQMTNPKTIAVKSYVRAKPGKIYQLNGNNNYMTFGKGISLSSKQTYKATQKRYVYKQGKRHTYYCVTSSKGVEGWVNSSLVKVGSYKKVTRTTIKHKVTTTNKPSKTAKSVNPDKTYNAVTVAQNMTSLINNYRIASGRAAVKYNTGLEQLGNKRAVQLENNFSHYDENGNNYAIELAKQMNLMAYFGGEDCTTAGFETTNMALAKQLVNNYKNSPEHWNDIMDGSNGTIGIGLNLAKDGTIYNAAELGF</sequence>
<evidence type="ECO:0000313" key="3">
    <source>
        <dbReference type="EMBL" id="RRK09230.1"/>
    </source>
</evidence>
<proteinExistence type="predicted"/>
<dbReference type="Proteomes" id="UP000283633">
    <property type="component" value="Unassembled WGS sequence"/>
</dbReference>
<reference evidence="3 4" key="1">
    <citation type="submission" date="2018-08" db="EMBL/GenBank/DDBJ databases">
        <title>Genome Lactobacillus garii FI11369.</title>
        <authorList>
            <person name="Diaz M."/>
            <person name="Narbad A."/>
        </authorList>
    </citation>
    <scope>NUCLEOTIDE SEQUENCE [LARGE SCALE GENOMIC DNA]</scope>
    <source>
        <strain evidence="3 4">FI11369</strain>
    </source>
</reference>
<dbReference type="EMBL" id="QWZQ01000084">
    <property type="protein sequence ID" value="RRK09230.1"/>
    <property type="molecule type" value="Genomic_DNA"/>
</dbReference>
<dbReference type="Gene3D" id="3.40.33.10">
    <property type="entry name" value="CAP"/>
    <property type="match status" value="1"/>
</dbReference>
<organism evidence="3 4">
    <name type="scientific">Lactiplantibacillus garii</name>
    <dbReference type="NCBI Taxonomy" id="2306423"/>
    <lineage>
        <taxon>Bacteria</taxon>
        <taxon>Bacillati</taxon>
        <taxon>Bacillota</taxon>
        <taxon>Bacilli</taxon>
        <taxon>Lactobacillales</taxon>
        <taxon>Lactobacillaceae</taxon>
        <taxon>Lactiplantibacillus</taxon>
    </lineage>
</organism>
<protein>
    <submittedName>
        <fullName evidence="3">CAP domain-containing protein</fullName>
    </submittedName>
</protein>
<dbReference type="Pfam" id="PF00188">
    <property type="entry name" value="CAP"/>
    <property type="match status" value="1"/>
</dbReference>
<dbReference type="AlphaFoldDB" id="A0A3R8J4Z1"/>